<dbReference type="RefSeq" id="WP_110475063.1">
    <property type="nucleotide sequence ID" value="NZ_BMWQ01000002.1"/>
</dbReference>
<comment type="caution">
    <text evidence="4">The sequence shown here is derived from an EMBL/GenBank/DDBJ whole genome shotgun (WGS) entry which is preliminary data.</text>
</comment>
<dbReference type="EMBL" id="QJTD01000002">
    <property type="protein sequence ID" value="PYE81678.1"/>
    <property type="molecule type" value="Genomic_DNA"/>
</dbReference>
<evidence type="ECO:0000313" key="4">
    <source>
        <dbReference type="EMBL" id="PYE81678.1"/>
    </source>
</evidence>
<sequence length="582" mass="63509">MKNFKPTLVFLSMACVLNLSNAQEKLQGDTSLKNEIPISTNDSLSQTDSDLLLTSMNAGSTYTYNNEWDMEPNFGSLTSNDVLNIEKGHVMIGVPLTCQVINVSPGASLSIDHVVTVTSDIVLSSTDTEFASLITDGIITGTVKYHRFTAKANPNELVSSPLPGESFGDFMSESGTNKDSIATHPYTPTIKAYAIYDMNQRLYRNYNLATDSTEFLLAGKGYRAATVSGNALTYTSTNPTQGDVSIAITNAGDAWNLVGNPYASFLNLGDFLNLDNNSDVFTTEQKSVYFYTGNSHDKWDVWNRAKLDHTPTKLVAPGEAFFVKASSDANLEFTKVMRSHNSGSSARSENSPHYGHLKLKISSGTASFSTDLYFNSNASDGIDPGYDAALYSQTPPAVSIYSHLVEDSSDLALAIQSLHNTAMNNAVIPLGVHAYQGEEITISIEENDMSDDIKIYLEDRLNNTFTLLNSENFVYVPDTNLSGAGRFYLNFENVSLSVKDTNFEKLSIVSNNAENTIVINGLVQVGTNAKLYDVNGRVVLSQPLSVNSSSQEINVSQLTAGVYIMELNSNTNERRIEKLIIN</sequence>
<dbReference type="Proteomes" id="UP000248054">
    <property type="component" value="Unassembled WGS sequence"/>
</dbReference>
<dbReference type="AlphaFoldDB" id="A0A2V4XZT7"/>
<evidence type="ECO:0000259" key="3">
    <source>
        <dbReference type="Pfam" id="PF18962"/>
    </source>
</evidence>
<evidence type="ECO:0000256" key="1">
    <source>
        <dbReference type="ARBA" id="ARBA00022729"/>
    </source>
</evidence>
<dbReference type="OrthoDB" id="975384at2"/>
<gene>
    <name evidence="4" type="ORF">DFQ11_102252</name>
</gene>
<evidence type="ECO:0000256" key="2">
    <source>
        <dbReference type="SAM" id="SignalP"/>
    </source>
</evidence>
<keyword evidence="1 2" id="KW-0732">Signal</keyword>
<keyword evidence="5" id="KW-1185">Reference proteome</keyword>
<dbReference type="InterPro" id="IPR026444">
    <property type="entry name" value="Secre_tail"/>
</dbReference>
<accession>A0A2V4XZT7</accession>
<proteinExistence type="predicted"/>
<dbReference type="Pfam" id="PF18962">
    <property type="entry name" value="Por_Secre_tail"/>
    <property type="match status" value="1"/>
</dbReference>
<dbReference type="NCBIfam" id="TIGR04183">
    <property type="entry name" value="Por_Secre_tail"/>
    <property type="match status" value="1"/>
</dbReference>
<name>A0A2V4XZT7_9FLAO</name>
<reference evidence="4 5" key="1">
    <citation type="submission" date="2018-06" db="EMBL/GenBank/DDBJ databases">
        <title>Genomic Encyclopedia of Type Strains, Phase III (KMG-III): the genomes of soil and plant-associated and newly described type strains.</title>
        <authorList>
            <person name="Whitman W."/>
        </authorList>
    </citation>
    <scope>NUCLEOTIDE SEQUENCE [LARGE SCALE GENOMIC DNA]</scope>
    <source>
        <strain evidence="4 5">CECT 7945</strain>
    </source>
</reference>
<evidence type="ECO:0000313" key="5">
    <source>
        <dbReference type="Proteomes" id="UP000248054"/>
    </source>
</evidence>
<feature type="chain" id="PRO_5015993068" evidence="2">
    <location>
        <begin position="23"/>
        <end position="582"/>
    </location>
</feature>
<feature type="signal peptide" evidence="2">
    <location>
        <begin position="1"/>
        <end position="22"/>
    </location>
</feature>
<feature type="domain" description="Secretion system C-terminal sorting" evidence="3">
    <location>
        <begin position="524"/>
        <end position="581"/>
    </location>
</feature>
<protein>
    <submittedName>
        <fullName evidence="4">Putative secreted protein (Por secretion system target)</fullName>
    </submittedName>
</protein>
<organism evidence="4 5">
    <name type="scientific">Winogradskyella epiphytica</name>
    <dbReference type="NCBI Taxonomy" id="262005"/>
    <lineage>
        <taxon>Bacteria</taxon>
        <taxon>Pseudomonadati</taxon>
        <taxon>Bacteroidota</taxon>
        <taxon>Flavobacteriia</taxon>
        <taxon>Flavobacteriales</taxon>
        <taxon>Flavobacteriaceae</taxon>
        <taxon>Winogradskyella</taxon>
    </lineage>
</organism>